<keyword evidence="1" id="KW-0472">Membrane</keyword>
<organism evidence="2 3">
    <name type="scientific">Elysia crispata</name>
    <name type="common">lettuce slug</name>
    <dbReference type="NCBI Taxonomy" id="231223"/>
    <lineage>
        <taxon>Eukaryota</taxon>
        <taxon>Metazoa</taxon>
        <taxon>Spiralia</taxon>
        <taxon>Lophotrochozoa</taxon>
        <taxon>Mollusca</taxon>
        <taxon>Gastropoda</taxon>
        <taxon>Heterobranchia</taxon>
        <taxon>Euthyneura</taxon>
        <taxon>Panpulmonata</taxon>
        <taxon>Sacoglossa</taxon>
        <taxon>Placobranchoidea</taxon>
        <taxon>Plakobranchidae</taxon>
        <taxon>Elysia</taxon>
    </lineage>
</organism>
<dbReference type="SUPFAM" id="SSF101898">
    <property type="entry name" value="NHL repeat"/>
    <property type="match status" value="1"/>
</dbReference>
<name>A0AAE1A9C4_9GAST</name>
<dbReference type="Proteomes" id="UP001283361">
    <property type="component" value="Unassembled WGS sequence"/>
</dbReference>
<gene>
    <name evidence="2" type="ORF">RRG08_005392</name>
</gene>
<accession>A0AAE1A9C4</accession>
<keyword evidence="1" id="KW-1133">Transmembrane helix</keyword>
<feature type="non-terminal residue" evidence="2">
    <location>
        <position position="165"/>
    </location>
</feature>
<evidence type="ECO:0000256" key="1">
    <source>
        <dbReference type="SAM" id="Phobius"/>
    </source>
</evidence>
<keyword evidence="3" id="KW-1185">Reference proteome</keyword>
<evidence type="ECO:0000313" key="2">
    <source>
        <dbReference type="EMBL" id="KAK3783397.1"/>
    </source>
</evidence>
<protein>
    <submittedName>
        <fullName evidence="2">Uncharacterized protein</fullName>
    </submittedName>
</protein>
<sequence length="165" mass="18294">MDITCKSSWDLWLTLPYENTITHLGVTPNGINIKTSMKTSKKYLAIAAVTTQTLAVGYLSGAGIDLIDLSGRILRQLSSTLNPFSMVTTADGYLIMSIVRDNSIAKLKLEDNSTFFHHKVKQIEIPRGVEFIMDGSSIIADRDKRTLNIISPDGVWVKNLWTHPG</sequence>
<feature type="transmembrane region" description="Helical" evidence="1">
    <location>
        <begin position="43"/>
        <end position="61"/>
    </location>
</feature>
<keyword evidence="1" id="KW-0812">Transmembrane</keyword>
<proteinExistence type="predicted"/>
<reference evidence="2" key="1">
    <citation type="journal article" date="2023" name="G3 (Bethesda)">
        <title>A reference genome for the long-term kleptoplast-retaining sea slug Elysia crispata morphotype clarki.</title>
        <authorList>
            <person name="Eastman K.E."/>
            <person name="Pendleton A.L."/>
            <person name="Shaikh M.A."/>
            <person name="Suttiyut T."/>
            <person name="Ogas R."/>
            <person name="Tomko P."/>
            <person name="Gavelis G."/>
            <person name="Widhalm J.R."/>
            <person name="Wisecaver J.H."/>
        </authorList>
    </citation>
    <scope>NUCLEOTIDE SEQUENCE</scope>
    <source>
        <strain evidence="2">ECLA1</strain>
    </source>
</reference>
<dbReference type="EMBL" id="JAWDGP010002411">
    <property type="protein sequence ID" value="KAK3783397.1"/>
    <property type="molecule type" value="Genomic_DNA"/>
</dbReference>
<dbReference type="AlphaFoldDB" id="A0AAE1A9C4"/>
<comment type="caution">
    <text evidence="2">The sequence shown here is derived from an EMBL/GenBank/DDBJ whole genome shotgun (WGS) entry which is preliminary data.</text>
</comment>
<evidence type="ECO:0000313" key="3">
    <source>
        <dbReference type="Proteomes" id="UP001283361"/>
    </source>
</evidence>